<dbReference type="RefSeq" id="WP_097157434.1">
    <property type="nucleotide sequence ID" value="NZ_JBEPMQ010000001.1"/>
</dbReference>
<dbReference type="PROSITE" id="PS51257">
    <property type="entry name" value="PROKAR_LIPOPROTEIN"/>
    <property type="match status" value="1"/>
</dbReference>
<feature type="signal peptide" evidence="1">
    <location>
        <begin position="1"/>
        <end position="21"/>
    </location>
</feature>
<reference evidence="2 3" key="1">
    <citation type="submission" date="2017-08" db="EMBL/GenBank/DDBJ databases">
        <authorList>
            <person name="de Groot N.N."/>
        </authorList>
    </citation>
    <scope>NUCLEOTIDE SEQUENCE [LARGE SCALE GENOMIC DNA]</scope>
    <source>
        <strain evidence="2 3">JC228</strain>
    </source>
</reference>
<organism evidence="2 3">
    <name type="scientific">Bacillus oleivorans</name>
    <dbReference type="NCBI Taxonomy" id="1448271"/>
    <lineage>
        <taxon>Bacteria</taxon>
        <taxon>Bacillati</taxon>
        <taxon>Bacillota</taxon>
        <taxon>Bacilli</taxon>
        <taxon>Bacillales</taxon>
        <taxon>Bacillaceae</taxon>
        <taxon>Bacillus</taxon>
    </lineage>
</organism>
<evidence type="ECO:0000313" key="3">
    <source>
        <dbReference type="Proteomes" id="UP000219546"/>
    </source>
</evidence>
<proteinExistence type="predicted"/>
<dbReference type="OrthoDB" id="2941347at2"/>
<keyword evidence="3" id="KW-1185">Reference proteome</keyword>
<sequence>MLKKGIIGIAAVLFLAGCGTARDTTSGDGGDYRESEPMFITDLLTEGEMKRVLIKDIIYGIEEQTAIVNDKGEELTFEDLELGMRVIPESTGPILESYPGQTGAKKIIVLTDDESKAEAEIVRLVVDEIENEGLESFTIVREFKKTETGYEIHVDVSTGSEPNRVYVYDTAAKKLELQP</sequence>
<keyword evidence="1" id="KW-0732">Signal</keyword>
<name>A0A285CKB6_9BACI</name>
<gene>
    <name evidence="2" type="ORF">SAMN05877753_102238</name>
</gene>
<accession>A0A285CKB6</accession>
<dbReference type="Proteomes" id="UP000219546">
    <property type="component" value="Unassembled WGS sequence"/>
</dbReference>
<dbReference type="EMBL" id="OAOP01000002">
    <property type="protein sequence ID" value="SNX68031.1"/>
    <property type="molecule type" value="Genomic_DNA"/>
</dbReference>
<dbReference type="AlphaFoldDB" id="A0A285CKB6"/>
<feature type="chain" id="PRO_5039288856" evidence="1">
    <location>
        <begin position="22"/>
        <end position="179"/>
    </location>
</feature>
<evidence type="ECO:0000313" key="2">
    <source>
        <dbReference type="EMBL" id="SNX68031.1"/>
    </source>
</evidence>
<evidence type="ECO:0000256" key="1">
    <source>
        <dbReference type="SAM" id="SignalP"/>
    </source>
</evidence>
<protein>
    <submittedName>
        <fullName evidence="2">Uncharacterized protein DUF3221</fullName>
    </submittedName>
</protein>